<feature type="domain" description="Tyr recombinase" evidence="6">
    <location>
        <begin position="207"/>
        <end position="383"/>
    </location>
</feature>
<name>M5U2A7_9BACT</name>
<evidence type="ECO:0000256" key="1">
    <source>
        <dbReference type="ARBA" id="ARBA00008857"/>
    </source>
</evidence>
<protein>
    <submittedName>
        <fullName evidence="8">Integrase family protein</fullName>
    </submittedName>
</protein>
<evidence type="ECO:0000313" key="8">
    <source>
        <dbReference type="EMBL" id="EMI55404.1"/>
    </source>
</evidence>
<dbReference type="PROSITE" id="PS51900">
    <property type="entry name" value="CB"/>
    <property type="match status" value="1"/>
</dbReference>
<dbReference type="InterPro" id="IPR002104">
    <property type="entry name" value="Integrase_catalytic"/>
</dbReference>
<dbReference type="Pfam" id="PF13102">
    <property type="entry name" value="Phage_int_SAM_5"/>
    <property type="match status" value="1"/>
</dbReference>
<comment type="caution">
    <text evidence="8">The sequence shown here is derived from an EMBL/GenBank/DDBJ whole genome shotgun (WGS) entry which is preliminary data.</text>
</comment>
<dbReference type="PANTHER" id="PTHR30349:SF64">
    <property type="entry name" value="PROPHAGE INTEGRASE INTD-RELATED"/>
    <property type="match status" value="1"/>
</dbReference>
<dbReference type="AlphaFoldDB" id="M5U2A7"/>
<dbReference type="Proteomes" id="UP000011885">
    <property type="component" value="Unassembled WGS sequence"/>
</dbReference>
<dbReference type="GO" id="GO:0015074">
    <property type="term" value="P:DNA integration"/>
    <property type="evidence" value="ECO:0007669"/>
    <property type="project" value="UniProtKB-KW"/>
</dbReference>
<dbReference type="PATRIC" id="fig|1263870.3.peg.3415"/>
<gene>
    <name evidence="8" type="ORF">RSSM_03216</name>
</gene>
<dbReference type="PROSITE" id="PS51898">
    <property type="entry name" value="TYR_RECOMBINASE"/>
    <property type="match status" value="1"/>
</dbReference>
<dbReference type="PANTHER" id="PTHR30349">
    <property type="entry name" value="PHAGE INTEGRASE-RELATED"/>
    <property type="match status" value="1"/>
</dbReference>
<sequence>MTKPESYQAHGKTVYKFRIKRPDNGRRTTIRLHDATKKYANDTGDQLDILIQANKFQTDLPPRTMKWLSEVPERFYERLVGAGLIEPRTEKSSTRLNDFLEGYINLKSAGGSFKGEWSESTTIKRNQSAKDLVAYFGKDTDLRDVSVQDAQKWKNWLLDEKSRNLSPASTSKKIKDARQIFEHAIDLDLIPKNPFAKVKLPPQDNPDRMRYVPVEDVNAVLAVITDPEFRLAIALARYAGFRTPSEVQQLRWCDLDWKNKTMLLHSPKLKRDSTGGRRSCPIFDDIVPHLQALPHASDTQLPVMPAVATVRNTNLRTQFCRYIKKAGLTPWPRLFHNLRASALTDLVEKHSLPSVCKWLGTSPKVAMKHYFMLRGRELLGPDGRGEQP</sequence>
<evidence type="ECO:0000256" key="4">
    <source>
        <dbReference type="ARBA" id="ARBA00023172"/>
    </source>
</evidence>
<dbReference type="Gene3D" id="1.10.443.10">
    <property type="entry name" value="Intergrase catalytic core"/>
    <property type="match status" value="1"/>
</dbReference>
<dbReference type="SUPFAM" id="SSF56349">
    <property type="entry name" value="DNA breaking-rejoining enzymes"/>
    <property type="match status" value="1"/>
</dbReference>
<dbReference type="EMBL" id="ANOH01000218">
    <property type="protein sequence ID" value="EMI55404.1"/>
    <property type="molecule type" value="Genomic_DNA"/>
</dbReference>
<keyword evidence="9" id="KW-1185">Reference proteome</keyword>
<dbReference type="GO" id="GO:0003677">
    <property type="term" value="F:DNA binding"/>
    <property type="evidence" value="ECO:0007669"/>
    <property type="project" value="UniProtKB-UniRule"/>
</dbReference>
<evidence type="ECO:0000256" key="2">
    <source>
        <dbReference type="ARBA" id="ARBA00022908"/>
    </source>
</evidence>
<evidence type="ECO:0000313" key="9">
    <source>
        <dbReference type="Proteomes" id="UP000011885"/>
    </source>
</evidence>
<organism evidence="8 9">
    <name type="scientific">Rhodopirellula sallentina SM41</name>
    <dbReference type="NCBI Taxonomy" id="1263870"/>
    <lineage>
        <taxon>Bacteria</taxon>
        <taxon>Pseudomonadati</taxon>
        <taxon>Planctomycetota</taxon>
        <taxon>Planctomycetia</taxon>
        <taxon>Pirellulales</taxon>
        <taxon>Pirellulaceae</taxon>
        <taxon>Rhodopirellula</taxon>
    </lineage>
</organism>
<keyword evidence="3 5" id="KW-0238">DNA-binding</keyword>
<evidence type="ECO:0000259" key="7">
    <source>
        <dbReference type="PROSITE" id="PS51900"/>
    </source>
</evidence>
<evidence type="ECO:0000256" key="5">
    <source>
        <dbReference type="PROSITE-ProRule" id="PRU01248"/>
    </source>
</evidence>
<proteinExistence type="inferred from homology"/>
<evidence type="ECO:0000259" key="6">
    <source>
        <dbReference type="PROSITE" id="PS51898"/>
    </source>
</evidence>
<dbReference type="Pfam" id="PF00589">
    <property type="entry name" value="Phage_integrase"/>
    <property type="match status" value="1"/>
</dbReference>
<comment type="similarity">
    <text evidence="1">Belongs to the 'phage' integrase family.</text>
</comment>
<dbReference type="InterPro" id="IPR050090">
    <property type="entry name" value="Tyrosine_recombinase_XerCD"/>
</dbReference>
<dbReference type="InterPro" id="IPR013762">
    <property type="entry name" value="Integrase-like_cat_sf"/>
</dbReference>
<dbReference type="GO" id="GO:0006310">
    <property type="term" value="P:DNA recombination"/>
    <property type="evidence" value="ECO:0007669"/>
    <property type="project" value="UniProtKB-KW"/>
</dbReference>
<dbReference type="OrthoDB" id="262002at2"/>
<dbReference type="RefSeq" id="WP_008680086.1">
    <property type="nucleotide sequence ID" value="NZ_ANOH01000218.1"/>
</dbReference>
<keyword evidence="4" id="KW-0233">DNA recombination</keyword>
<dbReference type="InterPro" id="IPR044068">
    <property type="entry name" value="CB"/>
</dbReference>
<evidence type="ECO:0000256" key="3">
    <source>
        <dbReference type="ARBA" id="ARBA00023125"/>
    </source>
</evidence>
<feature type="domain" description="Core-binding (CB)" evidence="7">
    <location>
        <begin position="94"/>
        <end position="185"/>
    </location>
</feature>
<reference evidence="8 9" key="1">
    <citation type="journal article" date="2013" name="Mar. Genomics">
        <title>Expression of sulfatases in Rhodopirellula baltica and the diversity of sulfatases in the genus Rhodopirellula.</title>
        <authorList>
            <person name="Wegner C.E."/>
            <person name="Richter-Heitmann T."/>
            <person name="Klindworth A."/>
            <person name="Klockow C."/>
            <person name="Richter M."/>
            <person name="Achstetter T."/>
            <person name="Glockner F.O."/>
            <person name="Harder J."/>
        </authorList>
    </citation>
    <scope>NUCLEOTIDE SEQUENCE [LARGE SCALE GENOMIC DNA]</scope>
    <source>
        <strain evidence="8 9">SM41</strain>
    </source>
</reference>
<keyword evidence="2" id="KW-0229">DNA integration</keyword>
<accession>M5U2A7</accession>
<dbReference type="InterPro" id="IPR025269">
    <property type="entry name" value="SAM-like_dom"/>
</dbReference>
<dbReference type="Gene3D" id="1.10.150.130">
    <property type="match status" value="1"/>
</dbReference>
<dbReference type="InterPro" id="IPR011010">
    <property type="entry name" value="DNA_brk_join_enz"/>
</dbReference>
<dbReference type="InterPro" id="IPR010998">
    <property type="entry name" value="Integrase_recombinase_N"/>
</dbReference>